<keyword evidence="2" id="KW-1185">Reference proteome</keyword>
<dbReference type="RefSeq" id="WP_207032303.1">
    <property type="nucleotide sequence ID" value="NZ_JAFLNL010000003.1"/>
</dbReference>
<dbReference type="Proteomes" id="UP000664044">
    <property type="component" value="Unassembled WGS sequence"/>
</dbReference>
<reference evidence="1 2" key="1">
    <citation type="submission" date="2021-03" db="EMBL/GenBank/DDBJ databases">
        <title>Muricauda lutimaris sp. nov. and Muricauda ruestringensis sp. nov, two marine members of the Flavobacteriaceae isolated from deep sea sediments of Western Pacific.</title>
        <authorList>
            <person name="Zhao S."/>
            <person name="Liu R."/>
        </authorList>
    </citation>
    <scope>NUCLEOTIDE SEQUENCE [LARGE SCALE GENOMIC DNA]</scope>
    <source>
        <strain evidence="1 2">BC31-1-A7</strain>
    </source>
</reference>
<sequence>MNKNKADRVQEDLEKWLKREQRFQKIFSRPLADNRSFLKEKLKYYDTIKSKYGNVATREESATLRLMKEDRGAIERQLYPNAIVRLAFRITLKIRNEINSQKEQRQNQANLQELRSVVHRLGLPENAFSERHLRQERDIPPFTYQVGENEQMTFNWDLSQEQDGAYKFNGYTATLNIEGEPQRTQRFPLDGTDEITARQAYNLLSGRSVHIGTERDRHWVKLDLNDKDRDGNHKVKRFYANYNYSLKDQLAKIPINSLTNSGQMKMVEGALRNGDRIKIQLTGGEFLSIEANPQHRSIDCYREGRKIPFSQVTKARSKRNKKHRVHGRLGKGTQGIYQKRVIR</sequence>
<protein>
    <submittedName>
        <fullName evidence="1">Uncharacterized protein</fullName>
    </submittedName>
</protein>
<accession>A0ABS3G2D8</accession>
<gene>
    <name evidence="1" type="ORF">J0656_06035</name>
</gene>
<comment type="caution">
    <text evidence="1">The sequence shown here is derived from an EMBL/GenBank/DDBJ whole genome shotgun (WGS) entry which is preliminary data.</text>
</comment>
<evidence type="ECO:0000313" key="2">
    <source>
        <dbReference type="Proteomes" id="UP000664044"/>
    </source>
</evidence>
<name>A0ABS3G2D8_9FLAO</name>
<organism evidence="1 2">
    <name type="scientific">Flagellimonas aurea</name>
    <dbReference type="NCBI Taxonomy" id="2915619"/>
    <lineage>
        <taxon>Bacteria</taxon>
        <taxon>Pseudomonadati</taxon>
        <taxon>Bacteroidota</taxon>
        <taxon>Flavobacteriia</taxon>
        <taxon>Flavobacteriales</taxon>
        <taxon>Flavobacteriaceae</taxon>
        <taxon>Flagellimonas</taxon>
    </lineage>
</organism>
<dbReference type="EMBL" id="JAFLNL010000003">
    <property type="protein sequence ID" value="MBO0353572.1"/>
    <property type="molecule type" value="Genomic_DNA"/>
</dbReference>
<evidence type="ECO:0000313" key="1">
    <source>
        <dbReference type="EMBL" id="MBO0353572.1"/>
    </source>
</evidence>
<proteinExistence type="predicted"/>